<evidence type="ECO:0000259" key="1">
    <source>
        <dbReference type="PROSITE" id="PS50075"/>
    </source>
</evidence>
<dbReference type="Proteomes" id="UP000033423">
    <property type="component" value="Unassembled WGS sequence"/>
</dbReference>
<dbReference type="AlphaFoldDB" id="A0A0F3GX96"/>
<accession>A0A0F3GX96</accession>
<comment type="caution">
    <text evidence="2">The sequence shown here is derived from an EMBL/GenBank/DDBJ whole genome shotgun (WGS) entry which is preliminary data.</text>
</comment>
<sequence length="78" mass="9117">MSNRERLEKVFRDVFDDEEIVIFDKMTAADIEKWDSLTHVQLIVAVEREFAVRLKTAEIIGFKNVGDLLHILEEKVVN</sequence>
<feature type="domain" description="Carrier" evidence="1">
    <location>
        <begin position="1"/>
        <end position="76"/>
    </location>
</feature>
<dbReference type="InterPro" id="IPR009081">
    <property type="entry name" value="PP-bd_ACP"/>
</dbReference>
<dbReference type="InterPro" id="IPR036736">
    <property type="entry name" value="ACP-like_sf"/>
</dbReference>
<dbReference type="Pfam" id="PF00550">
    <property type="entry name" value="PP-binding"/>
    <property type="match status" value="1"/>
</dbReference>
<reference evidence="2 3" key="1">
    <citation type="submission" date="2015-02" db="EMBL/GenBank/DDBJ databases">
        <title>Single-cell genomics of uncultivated deep-branching MTB reveals a conserved set of magnetosome genes.</title>
        <authorList>
            <person name="Kolinko S."/>
            <person name="Richter M."/>
            <person name="Glockner F.O."/>
            <person name="Brachmann A."/>
            <person name="Schuler D."/>
        </authorList>
    </citation>
    <scope>NUCLEOTIDE SEQUENCE [LARGE SCALE GENOMIC DNA]</scope>
    <source>
        <strain evidence="2">TM-1</strain>
    </source>
</reference>
<evidence type="ECO:0000313" key="2">
    <source>
        <dbReference type="EMBL" id="KJU86477.1"/>
    </source>
</evidence>
<protein>
    <submittedName>
        <fullName evidence="2">Acyl carrier protein</fullName>
    </submittedName>
</protein>
<keyword evidence="3" id="KW-1185">Reference proteome</keyword>
<dbReference type="EMBL" id="LACI01000573">
    <property type="protein sequence ID" value="KJU86477.1"/>
    <property type="molecule type" value="Genomic_DNA"/>
</dbReference>
<evidence type="ECO:0000313" key="3">
    <source>
        <dbReference type="Proteomes" id="UP000033423"/>
    </source>
</evidence>
<dbReference type="Gene3D" id="1.10.1200.10">
    <property type="entry name" value="ACP-like"/>
    <property type="match status" value="1"/>
</dbReference>
<gene>
    <name evidence="2" type="ORF">MBAV_001330</name>
</gene>
<dbReference type="PROSITE" id="PS50075">
    <property type="entry name" value="CARRIER"/>
    <property type="match status" value="1"/>
</dbReference>
<organism evidence="2 3">
    <name type="scientific">Candidatus Magnetobacterium bavaricum</name>
    <dbReference type="NCBI Taxonomy" id="29290"/>
    <lineage>
        <taxon>Bacteria</taxon>
        <taxon>Pseudomonadati</taxon>
        <taxon>Nitrospirota</taxon>
        <taxon>Thermodesulfovibrionia</taxon>
        <taxon>Thermodesulfovibrionales</taxon>
        <taxon>Candidatus Magnetobacteriaceae</taxon>
        <taxon>Candidatus Magnetobacterium</taxon>
    </lineage>
</organism>
<name>A0A0F3GX96_9BACT</name>
<proteinExistence type="predicted"/>
<dbReference type="SUPFAM" id="SSF47336">
    <property type="entry name" value="ACP-like"/>
    <property type="match status" value="1"/>
</dbReference>